<dbReference type="Gene3D" id="3.40.50.10420">
    <property type="entry name" value="NagB/RpiA/CoA transferase-like"/>
    <property type="match status" value="1"/>
</dbReference>
<evidence type="ECO:0000256" key="1">
    <source>
        <dbReference type="ARBA" id="ARBA00010638"/>
    </source>
</evidence>
<reference evidence="5 6" key="1">
    <citation type="submission" date="2018-06" db="EMBL/GenBank/DDBJ databases">
        <authorList>
            <consortium name="Pathogen Informatics"/>
            <person name="Doyle S."/>
        </authorList>
    </citation>
    <scope>NUCLEOTIDE SEQUENCE [LARGE SCALE GENOMIC DNA]</scope>
    <source>
        <strain evidence="5 6">NCTC11535</strain>
    </source>
</reference>
<comment type="caution">
    <text evidence="5">The sequence shown here is derived from an EMBL/GenBank/DDBJ whole genome shotgun (WGS) entry which is preliminary data.</text>
</comment>
<dbReference type="RefSeq" id="WP_111837134.1">
    <property type="nucleotide sequence ID" value="NZ_UAPQ01000010.1"/>
</dbReference>
<proteinExistence type="inferred from homology"/>
<dbReference type="InterPro" id="IPR024185">
    <property type="entry name" value="FTHF_cligase-like_sf"/>
</dbReference>
<organism evidence="5 6">
    <name type="scientific">Actinomyces bovis</name>
    <dbReference type="NCBI Taxonomy" id="1658"/>
    <lineage>
        <taxon>Bacteria</taxon>
        <taxon>Bacillati</taxon>
        <taxon>Actinomycetota</taxon>
        <taxon>Actinomycetes</taxon>
        <taxon>Actinomycetales</taxon>
        <taxon>Actinomycetaceae</taxon>
        <taxon>Actinomyces</taxon>
    </lineage>
</organism>
<accession>A0ABY1VRB6</accession>
<name>A0ABY1VRB6_9ACTO</name>
<dbReference type="SUPFAM" id="SSF100950">
    <property type="entry name" value="NagB/RpiA/CoA transferase-like"/>
    <property type="match status" value="1"/>
</dbReference>
<evidence type="ECO:0000313" key="5">
    <source>
        <dbReference type="EMBL" id="SPT54227.1"/>
    </source>
</evidence>
<comment type="catalytic activity">
    <reaction evidence="4">
        <text>(6S)-5-formyl-5,6,7,8-tetrahydrofolate + ATP = (6R)-5,10-methenyltetrahydrofolate + ADP + phosphate</text>
        <dbReference type="Rhea" id="RHEA:10488"/>
        <dbReference type="ChEBI" id="CHEBI:30616"/>
        <dbReference type="ChEBI" id="CHEBI:43474"/>
        <dbReference type="ChEBI" id="CHEBI:57455"/>
        <dbReference type="ChEBI" id="CHEBI:57457"/>
        <dbReference type="ChEBI" id="CHEBI:456216"/>
        <dbReference type="EC" id="6.3.3.2"/>
    </reaction>
</comment>
<evidence type="ECO:0000313" key="6">
    <source>
        <dbReference type="Proteomes" id="UP000250006"/>
    </source>
</evidence>
<dbReference type="EMBL" id="UAPQ01000010">
    <property type="protein sequence ID" value="SPT54227.1"/>
    <property type="molecule type" value="Genomic_DNA"/>
</dbReference>
<sequence>MTVAPALPDTSWLEKVDAKERLRQVLREHRRSHHPHPSRGHNLACEALTEHALEAIGTKQTVACYVSTGSEPCTRLLLERLHEQGVQVLLPVLGPRLSRAWGWFKGVDDLAERAPRRPPEPSGEPLEAETIALAEAVLVPALAIDPNGNRLGQGGGWYDRMLPLVAPEATVFGVVHPEELVRTPVPVEAHDNRVDAVITAESWFLLQGSSFKLHGTNGA</sequence>
<keyword evidence="6" id="KW-1185">Reference proteome</keyword>
<protein>
    <recommendedName>
        <fullName evidence="4">5-formyltetrahydrofolate cyclo-ligase</fullName>
        <ecNumber evidence="4">6.3.3.2</ecNumber>
    </recommendedName>
</protein>
<keyword evidence="3 4" id="KW-0067">ATP-binding</keyword>
<keyword evidence="2 4" id="KW-0547">Nucleotide-binding</keyword>
<dbReference type="NCBIfam" id="TIGR02727">
    <property type="entry name" value="MTHFS_bact"/>
    <property type="match status" value="1"/>
</dbReference>
<comment type="cofactor">
    <cofactor evidence="4">
        <name>Mg(2+)</name>
        <dbReference type="ChEBI" id="CHEBI:18420"/>
    </cofactor>
</comment>
<dbReference type="PANTHER" id="PTHR23407:SF1">
    <property type="entry name" value="5-FORMYLTETRAHYDROFOLATE CYCLO-LIGASE"/>
    <property type="match status" value="1"/>
</dbReference>
<evidence type="ECO:0000256" key="3">
    <source>
        <dbReference type="ARBA" id="ARBA00022840"/>
    </source>
</evidence>
<keyword evidence="4" id="KW-0460">Magnesium</keyword>
<dbReference type="PANTHER" id="PTHR23407">
    <property type="entry name" value="ATPASE INHIBITOR/5-FORMYLTETRAHYDROFOLATE CYCLO-LIGASE"/>
    <property type="match status" value="1"/>
</dbReference>
<dbReference type="Proteomes" id="UP000250006">
    <property type="component" value="Unassembled WGS sequence"/>
</dbReference>
<dbReference type="Pfam" id="PF01812">
    <property type="entry name" value="5-FTHF_cyc-lig"/>
    <property type="match status" value="1"/>
</dbReference>
<dbReference type="InterPro" id="IPR002698">
    <property type="entry name" value="FTHF_cligase"/>
</dbReference>
<comment type="similarity">
    <text evidence="1 4">Belongs to the 5-formyltetrahydrofolate cyclo-ligase family.</text>
</comment>
<keyword evidence="4" id="KW-0479">Metal-binding</keyword>
<evidence type="ECO:0000256" key="2">
    <source>
        <dbReference type="ARBA" id="ARBA00022741"/>
    </source>
</evidence>
<dbReference type="EC" id="6.3.3.2" evidence="4"/>
<evidence type="ECO:0000256" key="4">
    <source>
        <dbReference type="RuleBase" id="RU361279"/>
    </source>
</evidence>
<dbReference type="InterPro" id="IPR037171">
    <property type="entry name" value="NagB/RpiA_transferase-like"/>
</dbReference>
<gene>
    <name evidence="5" type="ORF">NCTC11535_01938</name>
</gene>
<dbReference type="PIRSF" id="PIRSF006806">
    <property type="entry name" value="FTHF_cligase"/>
    <property type="match status" value="1"/>
</dbReference>